<dbReference type="Pfam" id="PF13443">
    <property type="entry name" value="HTH_26"/>
    <property type="match status" value="1"/>
</dbReference>
<evidence type="ECO:0000313" key="3">
    <source>
        <dbReference type="Proteomes" id="UP001232750"/>
    </source>
</evidence>
<gene>
    <name evidence="2" type="ORF">QNJ86_13345</name>
</gene>
<dbReference type="InterPro" id="IPR001387">
    <property type="entry name" value="Cro/C1-type_HTH"/>
</dbReference>
<organism evidence="2 3">
    <name type="scientific">Gordonibacter faecis</name>
    <dbReference type="NCBI Taxonomy" id="3047475"/>
    <lineage>
        <taxon>Bacteria</taxon>
        <taxon>Bacillati</taxon>
        <taxon>Actinomycetota</taxon>
        <taxon>Coriobacteriia</taxon>
        <taxon>Eggerthellales</taxon>
        <taxon>Eggerthellaceae</taxon>
        <taxon>Gordonibacter</taxon>
    </lineage>
</organism>
<dbReference type="SUPFAM" id="SSF47413">
    <property type="entry name" value="lambda repressor-like DNA-binding domains"/>
    <property type="match status" value="1"/>
</dbReference>
<comment type="caution">
    <text evidence="2">The sequence shown here is derived from an EMBL/GenBank/DDBJ whole genome shotgun (WGS) entry which is preliminary data.</text>
</comment>
<feature type="domain" description="HTH cro/C1-type" evidence="1">
    <location>
        <begin position="6"/>
        <end position="70"/>
    </location>
</feature>
<accession>A0ABT7DQG9</accession>
<keyword evidence="3" id="KW-1185">Reference proteome</keyword>
<evidence type="ECO:0000313" key="2">
    <source>
        <dbReference type="EMBL" id="MDJ1651790.1"/>
    </source>
</evidence>
<sequence>MRVVWRVWKAMEDHGVAAEKVCSDTGLKEDQLERLKTSEGRVNAVRLTTLAALVDSIGCDVGELFEVVDDCVEESRISSSM</sequence>
<name>A0ABT7DQG9_9ACTN</name>
<reference evidence="2 3" key="1">
    <citation type="submission" date="2023-05" db="EMBL/GenBank/DDBJ databases">
        <title>Gordonibacter KGMB12511T sp. nov., isolated from faeces of healthy Korean.</title>
        <authorList>
            <person name="Kim H.S."/>
            <person name="Kim J.-S."/>
            <person name="Suh M.K."/>
            <person name="Eom M.K."/>
            <person name="Do H.E."/>
            <person name="Lee J.-S."/>
        </authorList>
    </citation>
    <scope>NUCLEOTIDE SEQUENCE [LARGE SCALE GENOMIC DNA]</scope>
    <source>
        <strain evidence="2 3">KGMB12511</strain>
    </source>
</reference>
<dbReference type="EMBL" id="JASJEU010000025">
    <property type="protein sequence ID" value="MDJ1651790.1"/>
    <property type="molecule type" value="Genomic_DNA"/>
</dbReference>
<protein>
    <submittedName>
        <fullName evidence="2">Helix-turn-helix transcriptional regulator</fullName>
    </submittedName>
</protein>
<proteinExistence type="predicted"/>
<evidence type="ECO:0000259" key="1">
    <source>
        <dbReference type="Pfam" id="PF13443"/>
    </source>
</evidence>
<dbReference type="InterPro" id="IPR010982">
    <property type="entry name" value="Lambda_DNA-bd_dom_sf"/>
</dbReference>
<dbReference type="Proteomes" id="UP001232750">
    <property type="component" value="Unassembled WGS sequence"/>
</dbReference>
<dbReference type="RefSeq" id="WP_283833142.1">
    <property type="nucleotide sequence ID" value="NZ_JASJEU010000025.1"/>
</dbReference>